<dbReference type="STRING" id="1794912.AXX12_01405"/>
<sequence>MSVDYHIVGDGNELAACAAELFTTVTQKAVADRGACMLALSGGKTPKLLFEKLGQPQFESLPWQRISLFWGDERFVPEGHADSNYRMTREALLERLSVKPAAICPVNTSLPSAEAAAESYATTICEIFPDSAIENGWPIFDCILLGLGTDGHTASLFPGDLTINEKISWTAVGRAPDNSQRITLTLPVLNAARQVIFLVSGSEKAAVVAAIARGQAKNLPAAMVKTKKVTWLLDAAAASTLVSR</sequence>
<comment type="caution">
    <text evidence="9">The sequence shown here is derived from an EMBL/GenBank/DDBJ whole genome shotgun (WGS) entry which is preliminary data.</text>
</comment>
<dbReference type="AlphaFoldDB" id="A0A154BXM0"/>
<dbReference type="NCBIfam" id="TIGR01198">
    <property type="entry name" value="pgl"/>
    <property type="match status" value="1"/>
</dbReference>
<evidence type="ECO:0000313" key="10">
    <source>
        <dbReference type="Proteomes" id="UP000076268"/>
    </source>
</evidence>
<comment type="catalytic activity">
    <reaction evidence="1 7">
        <text>6-phospho-D-glucono-1,5-lactone + H2O = 6-phospho-D-gluconate + H(+)</text>
        <dbReference type="Rhea" id="RHEA:12556"/>
        <dbReference type="ChEBI" id="CHEBI:15377"/>
        <dbReference type="ChEBI" id="CHEBI:15378"/>
        <dbReference type="ChEBI" id="CHEBI:57955"/>
        <dbReference type="ChEBI" id="CHEBI:58759"/>
        <dbReference type="EC" id="3.1.1.31"/>
    </reaction>
</comment>
<evidence type="ECO:0000259" key="8">
    <source>
        <dbReference type="Pfam" id="PF01182"/>
    </source>
</evidence>
<dbReference type="Proteomes" id="UP000076268">
    <property type="component" value="Unassembled WGS sequence"/>
</dbReference>
<organism evidence="9 10">
    <name type="scientific">Anaerosporomusa subterranea</name>
    <dbReference type="NCBI Taxonomy" id="1794912"/>
    <lineage>
        <taxon>Bacteria</taxon>
        <taxon>Bacillati</taxon>
        <taxon>Bacillota</taxon>
        <taxon>Negativicutes</taxon>
        <taxon>Acetonemataceae</taxon>
        <taxon>Anaerosporomusa</taxon>
    </lineage>
</organism>
<comment type="pathway">
    <text evidence="3 7">Carbohydrate degradation; pentose phosphate pathway; D-ribulose 5-phosphate from D-glucose 6-phosphate (oxidative stage): step 2/3.</text>
</comment>
<dbReference type="UniPathway" id="UPA00115">
    <property type="reaction ID" value="UER00409"/>
</dbReference>
<dbReference type="EMBL" id="LSGP01000001">
    <property type="protein sequence ID" value="KYZ78228.1"/>
    <property type="molecule type" value="Genomic_DNA"/>
</dbReference>
<dbReference type="Pfam" id="PF01182">
    <property type="entry name" value="Glucosamine_iso"/>
    <property type="match status" value="1"/>
</dbReference>
<name>A0A154BXM0_ANASB</name>
<dbReference type="Gene3D" id="3.40.50.1360">
    <property type="match status" value="1"/>
</dbReference>
<evidence type="ECO:0000313" key="9">
    <source>
        <dbReference type="EMBL" id="KYZ78228.1"/>
    </source>
</evidence>
<dbReference type="GO" id="GO:0017057">
    <property type="term" value="F:6-phosphogluconolactonase activity"/>
    <property type="evidence" value="ECO:0007669"/>
    <property type="project" value="UniProtKB-UniRule"/>
</dbReference>
<keyword evidence="7" id="KW-0378">Hydrolase</keyword>
<dbReference type="CDD" id="cd01400">
    <property type="entry name" value="6PGL"/>
    <property type="match status" value="1"/>
</dbReference>
<evidence type="ECO:0000256" key="4">
    <source>
        <dbReference type="ARBA" id="ARBA00010662"/>
    </source>
</evidence>
<protein>
    <recommendedName>
        <fullName evidence="6 7">6-phosphogluconolactonase</fullName>
        <shortName evidence="7">6PGL</shortName>
        <ecNumber evidence="5 7">3.1.1.31</ecNumber>
    </recommendedName>
</protein>
<accession>A0A154BXM0</accession>
<evidence type="ECO:0000256" key="2">
    <source>
        <dbReference type="ARBA" id="ARBA00002681"/>
    </source>
</evidence>
<gene>
    <name evidence="7" type="primary">pgl</name>
    <name evidence="9" type="ORF">AXX12_01405</name>
</gene>
<dbReference type="EC" id="3.1.1.31" evidence="5 7"/>
<dbReference type="GO" id="GO:0005975">
    <property type="term" value="P:carbohydrate metabolic process"/>
    <property type="evidence" value="ECO:0007669"/>
    <property type="project" value="UniProtKB-UniRule"/>
</dbReference>
<evidence type="ECO:0000256" key="6">
    <source>
        <dbReference type="ARBA" id="ARBA00020337"/>
    </source>
</evidence>
<feature type="domain" description="Glucosamine/galactosamine-6-phosphate isomerase" evidence="8">
    <location>
        <begin position="10"/>
        <end position="231"/>
    </location>
</feature>
<evidence type="ECO:0000256" key="1">
    <source>
        <dbReference type="ARBA" id="ARBA00000832"/>
    </source>
</evidence>
<comment type="function">
    <text evidence="2 7">Hydrolysis of 6-phosphogluconolactone to 6-phosphogluconate.</text>
</comment>
<keyword evidence="10" id="KW-1185">Reference proteome</keyword>
<evidence type="ECO:0000256" key="7">
    <source>
        <dbReference type="RuleBase" id="RU365095"/>
    </source>
</evidence>
<evidence type="ECO:0000256" key="5">
    <source>
        <dbReference type="ARBA" id="ARBA00013198"/>
    </source>
</evidence>
<comment type="similarity">
    <text evidence="4 7">Belongs to the glucosamine/galactosamine-6-phosphate isomerase family. 6-phosphogluconolactonase subfamily.</text>
</comment>
<dbReference type="GO" id="GO:0006098">
    <property type="term" value="P:pentose-phosphate shunt"/>
    <property type="evidence" value="ECO:0007669"/>
    <property type="project" value="UniProtKB-UniPathway"/>
</dbReference>
<reference evidence="9 10" key="1">
    <citation type="submission" date="2016-02" db="EMBL/GenBank/DDBJ databases">
        <title>Anaerosporomusa subterraneum gen. nov., sp. nov., a spore-forming obligate anaerobe isolated from saprolite.</title>
        <authorList>
            <person name="Choi J.K."/>
            <person name="Shah M."/>
            <person name="Yee N."/>
        </authorList>
    </citation>
    <scope>NUCLEOTIDE SEQUENCE [LARGE SCALE GENOMIC DNA]</scope>
    <source>
        <strain evidence="9 10">RU4</strain>
    </source>
</reference>
<proteinExistence type="inferred from homology"/>
<dbReference type="PANTHER" id="PTHR11054">
    <property type="entry name" value="6-PHOSPHOGLUCONOLACTONASE"/>
    <property type="match status" value="1"/>
</dbReference>
<dbReference type="InterPro" id="IPR037171">
    <property type="entry name" value="NagB/RpiA_transferase-like"/>
</dbReference>
<dbReference type="InterPro" id="IPR039104">
    <property type="entry name" value="6PGL"/>
</dbReference>
<dbReference type="PANTHER" id="PTHR11054:SF0">
    <property type="entry name" value="6-PHOSPHOGLUCONOLACTONASE"/>
    <property type="match status" value="1"/>
</dbReference>
<dbReference type="InterPro" id="IPR005900">
    <property type="entry name" value="6-phosphogluconolactonase_DevB"/>
</dbReference>
<dbReference type="SUPFAM" id="SSF100950">
    <property type="entry name" value="NagB/RpiA/CoA transferase-like"/>
    <property type="match status" value="1"/>
</dbReference>
<evidence type="ECO:0000256" key="3">
    <source>
        <dbReference type="ARBA" id="ARBA00004961"/>
    </source>
</evidence>
<dbReference type="InterPro" id="IPR006148">
    <property type="entry name" value="Glc/Gal-6P_isomerase"/>
</dbReference>